<dbReference type="KEGG" id="amim:MIM_c08450"/>
<keyword evidence="4 6" id="KW-0808">Transferase</keyword>
<reference evidence="8 9" key="1">
    <citation type="journal article" date="2014" name="Microbiology">
        <title>Unravelling the complete genome sequence of Advenella mimigardefordensis strain DPN7T and novel insights in the catabolism of the xenobiotic polythioester precursor 3,3'-dithiodipropionate.</title>
        <authorList>
            <person name="Wubbeler J.H."/>
            <person name="Hiessl S."/>
            <person name="Schuldes J."/>
            <person name="Thurmer A."/>
            <person name="Daniel R."/>
            <person name="Steinbuchel A."/>
        </authorList>
    </citation>
    <scope>NUCLEOTIDE SEQUENCE [LARGE SCALE GENOMIC DNA]</scope>
    <source>
        <strain evidence="9">DSM 17166 / LMG 22922 / DPN7</strain>
    </source>
</reference>
<dbReference type="InterPro" id="IPR004838">
    <property type="entry name" value="NHTrfase_class1_PyrdxlP-BS"/>
</dbReference>
<gene>
    <name evidence="8" type="ORF">MIM_c08450</name>
</gene>
<dbReference type="EC" id="2.6.1.-" evidence="6"/>
<dbReference type="InterPro" id="IPR015421">
    <property type="entry name" value="PyrdxlP-dep_Trfase_major"/>
</dbReference>
<protein>
    <recommendedName>
        <fullName evidence="6">Aminotransferase</fullName>
        <ecNumber evidence="6">2.6.1.-</ecNumber>
    </recommendedName>
</protein>
<evidence type="ECO:0000256" key="6">
    <source>
        <dbReference type="RuleBase" id="RU000481"/>
    </source>
</evidence>
<dbReference type="PATRIC" id="fig|1247726.3.peg.915"/>
<dbReference type="HOGENOM" id="CLU_017584_4_3_4"/>
<evidence type="ECO:0000256" key="3">
    <source>
        <dbReference type="ARBA" id="ARBA00022576"/>
    </source>
</evidence>
<proteinExistence type="inferred from homology"/>
<dbReference type="Proteomes" id="UP000019095">
    <property type="component" value="Chromosome"/>
</dbReference>
<dbReference type="SUPFAM" id="SSF53383">
    <property type="entry name" value="PLP-dependent transferases"/>
    <property type="match status" value="1"/>
</dbReference>
<keyword evidence="9" id="KW-1185">Reference proteome</keyword>
<keyword evidence="5" id="KW-0663">Pyridoxal phosphate</keyword>
<dbReference type="PANTHER" id="PTHR46383:SF1">
    <property type="entry name" value="ASPARTATE AMINOTRANSFERASE"/>
    <property type="match status" value="1"/>
</dbReference>
<feature type="domain" description="Aminotransferase class I/classII large" evidence="7">
    <location>
        <begin position="40"/>
        <end position="399"/>
    </location>
</feature>
<dbReference type="CDD" id="cd00609">
    <property type="entry name" value="AAT_like"/>
    <property type="match status" value="1"/>
</dbReference>
<dbReference type="InterPro" id="IPR015422">
    <property type="entry name" value="PyrdxlP-dep_Trfase_small"/>
</dbReference>
<evidence type="ECO:0000259" key="7">
    <source>
        <dbReference type="Pfam" id="PF00155"/>
    </source>
</evidence>
<dbReference type="FunFam" id="3.40.640.10:FF:000033">
    <property type="entry name" value="Aspartate aminotransferase"/>
    <property type="match status" value="1"/>
</dbReference>
<evidence type="ECO:0000256" key="4">
    <source>
        <dbReference type="ARBA" id="ARBA00022679"/>
    </source>
</evidence>
<organism evidence="8 9">
    <name type="scientific">Advenella mimigardefordensis (strain DSM 17166 / LMG 22922 / DPN7)</name>
    <dbReference type="NCBI Taxonomy" id="1247726"/>
    <lineage>
        <taxon>Bacteria</taxon>
        <taxon>Pseudomonadati</taxon>
        <taxon>Pseudomonadota</taxon>
        <taxon>Betaproteobacteria</taxon>
        <taxon>Burkholderiales</taxon>
        <taxon>Alcaligenaceae</taxon>
    </lineage>
</organism>
<evidence type="ECO:0000313" key="8">
    <source>
        <dbReference type="EMBL" id="AHG62944.1"/>
    </source>
</evidence>
<dbReference type="InterPro" id="IPR004839">
    <property type="entry name" value="Aminotransferase_I/II_large"/>
</dbReference>
<dbReference type="RefSeq" id="WP_084458914.1">
    <property type="nucleotide sequence ID" value="NZ_CP003915.1"/>
</dbReference>
<keyword evidence="3 6" id="KW-0032">Aminotransferase</keyword>
<dbReference type="PROSITE" id="PS00105">
    <property type="entry name" value="AA_TRANSFER_CLASS_1"/>
    <property type="match status" value="1"/>
</dbReference>
<dbReference type="InterPro" id="IPR015424">
    <property type="entry name" value="PyrdxlP-dep_Trfase"/>
</dbReference>
<dbReference type="GO" id="GO:0008483">
    <property type="term" value="F:transaminase activity"/>
    <property type="evidence" value="ECO:0007669"/>
    <property type="project" value="UniProtKB-KW"/>
</dbReference>
<accession>W0P7V9</accession>
<dbReference type="GO" id="GO:0006520">
    <property type="term" value="P:amino acid metabolic process"/>
    <property type="evidence" value="ECO:0007669"/>
    <property type="project" value="InterPro"/>
</dbReference>
<dbReference type="InterPro" id="IPR050596">
    <property type="entry name" value="AspAT/PAT-like"/>
</dbReference>
<dbReference type="Pfam" id="PF00155">
    <property type="entry name" value="Aminotran_1_2"/>
    <property type="match status" value="1"/>
</dbReference>
<comment type="cofactor">
    <cofactor evidence="1 6">
        <name>pyridoxal 5'-phosphate</name>
        <dbReference type="ChEBI" id="CHEBI:597326"/>
    </cofactor>
</comment>
<name>W0P7V9_ADVMD</name>
<dbReference type="PANTHER" id="PTHR46383">
    <property type="entry name" value="ASPARTATE AMINOTRANSFERASE"/>
    <property type="match status" value="1"/>
</dbReference>
<dbReference type="eggNOG" id="COG0436">
    <property type="taxonomic scope" value="Bacteria"/>
</dbReference>
<evidence type="ECO:0000313" key="9">
    <source>
        <dbReference type="Proteomes" id="UP000019095"/>
    </source>
</evidence>
<dbReference type="GO" id="GO:0030170">
    <property type="term" value="F:pyridoxal phosphate binding"/>
    <property type="evidence" value="ECO:0007669"/>
    <property type="project" value="InterPro"/>
</dbReference>
<dbReference type="AlphaFoldDB" id="W0P7V9"/>
<evidence type="ECO:0000256" key="1">
    <source>
        <dbReference type="ARBA" id="ARBA00001933"/>
    </source>
</evidence>
<dbReference type="EMBL" id="CP003915">
    <property type="protein sequence ID" value="AHG62944.1"/>
    <property type="molecule type" value="Genomic_DNA"/>
</dbReference>
<dbReference type="Gene3D" id="3.90.1150.10">
    <property type="entry name" value="Aspartate Aminotransferase, domain 1"/>
    <property type="match status" value="1"/>
</dbReference>
<dbReference type="OrthoDB" id="9803354at2"/>
<dbReference type="Gene3D" id="3.40.640.10">
    <property type="entry name" value="Type I PLP-dependent aspartate aminotransferase-like (Major domain)"/>
    <property type="match status" value="1"/>
</dbReference>
<comment type="similarity">
    <text evidence="2 6">Belongs to the class-I pyridoxal-phosphate-dependent aminotransferase family.</text>
</comment>
<dbReference type="STRING" id="1247726.MIM_c08450"/>
<evidence type="ECO:0000256" key="2">
    <source>
        <dbReference type="ARBA" id="ARBA00007441"/>
    </source>
</evidence>
<sequence length="407" mass="43968">MTTMMTSTGSLLAQRMQWIKASPSMAAKKKVDTLRAAGKKIVDFTIGEPDLATPEHIANAAVQAIRHGATKYTASAGVPELLHAVAQKFERENGLRYTTDQLIVGTGAKQLIYTALAASLNDSDEVIIPAPYWVSYPDMVTLNGGKPVMLASTAESGFKVTAAQLEQAINDKTKWLLLNSPNNPSGSMYTAAEFRDIAAVLERHPHVYLMIDEIYEHFSYDAAYVSLATYSETLRERTLVVNGVSKAYAMTGWRIGYAAGPAFLIKAMTTLISQTTSCASEPSQRAAVAALTEDQACVREACRIFRERRDVIVPLLNAIDGFVCAVPQGAFYVFPSVKGLLGKRTPDGTTLATDLDVVHYLLDHAGVAVLDGTAYGTPGFIRISFATNLDIIREGCEKIASACSQLV</sequence>
<evidence type="ECO:0000256" key="5">
    <source>
        <dbReference type="ARBA" id="ARBA00022898"/>
    </source>
</evidence>